<evidence type="ECO:0000256" key="2">
    <source>
        <dbReference type="ARBA" id="ARBA00022723"/>
    </source>
</evidence>
<accession>A0A2K8KS72</accession>
<name>A0A2K8KS72_9GAMM</name>
<evidence type="ECO:0000259" key="6">
    <source>
        <dbReference type="PROSITE" id="PS51184"/>
    </source>
</evidence>
<protein>
    <submittedName>
        <fullName evidence="7">Cupin-like domain protein, JmjC-type</fullName>
    </submittedName>
</protein>
<evidence type="ECO:0000256" key="4">
    <source>
        <dbReference type="ARBA" id="ARBA00023002"/>
    </source>
</evidence>
<dbReference type="RefSeq" id="WP_100257038.1">
    <property type="nucleotide sequence ID" value="NZ_CP011797.1"/>
</dbReference>
<keyword evidence="8" id="KW-1185">Reference proteome</keyword>
<dbReference type="KEGG" id="rfo:REIFOR_01576"/>
<dbReference type="GO" id="GO:0016706">
    <property type="term" value="F:2-oxoglutarate-dependent dioxygenase activity"/>
    <property type="evidence" value="ECO:0007669"/>
    <property type="project" value="TreeGrafter"/>
</dbReference>
<dbReference type="SMART" id="SM00558">
    <property type="entry name" value="JmjC"/>
    <property type="match status" value="1"/>
</dbReference>
<reference evidence="7 8" key="1">
    <citation type="journal article" date="2017" name="Environ. Microbiol.">
        <title>Genomic and physiological analyses of 'Reinekea forsetii' reveal a versatile opportunistic lifestyle during spring algae blooms.</title>
        <authorList>
            <person name="Avci B."/>
            <person name="Hahnke R.L."/>
            <person name="Chafee M."/>
            <person name="Fischer T."/>
            <person name="Gruber-Vodicka H."/>
            <person name="Tegetmeyer H.E."/>
            <person name="Harder J."/>
            <person name="Fuchs B.M."/>
            <person name="Amann R.I."/>
            <person name="Teeling H."/>
        </authorList>
    </citation>
    <scope>NUCLEOTIDE SEQUENCE [LARGE SCALE GENOMIC DNA]</scope>
    <source>
        <strain evidence="7 8">Hel1_31_D35</strain>
    </source>
</reference>
<feature type="domain" description="JmjC" evidence="6">
    <location>
        <begin position="96"/>
        <end position="224"/>
    </location>
</feature>
<dbReference type="InterPro" id="IPR046799">
    <property type="entry name" value="ROXA-like_wH"/>
</dbReference>
<dbReference type="GO" id="GO:0046872">
    <property type="term" value="F:metal ion binding"/>
    <property type="evidence" value="ECO:0007669"/>
    <property type="project" value="UniProtKB-KW"/>
</dbReference>
<dbReference type="AlphaFoldDB" id="A0A2K8KS72"/>
<dbReference type="PANTHER" id="PTHR13096:SF8">
    <property type="entry name" value="RIBOSOMAL OXYGENASE 1"/>
    <property type="match status" value="1"/>
</dbReference>
<dbReference type="Gene3D" id="2.60.120.650">
    <property type="entry name" value="Cupin"/>
    <property type="match status" value="1"/>
</dbReference>
<evidence type="ECO:0000256" key="1">
    <source>
        <dbReference type="ARBA" id="ARBA00001954"/>
    </source>
</evidence>
<sequence length="375" mass="42542">MTRPSINIDADAFLSTYWQQSPQLLRQAFNPEQLISGDELAGLAMEPEVESRLIKHLPESDEWLLRHGPFAEEDFAELGPENWTLLVQAVDHWIPEIRTLLSGFNFLPQWRIDDIMVSFATKGGGVGPHFDQYDVFLLQVEGTREWRTGQLCDENSEINAQLPVKILTDFEEQDRWVLQPGDMLYIPPAFAHWGTALSDCLTVSVGFRAPAHSDLISDFGHFLASKVSDFNRYADPELANRSSAPHEIRPEDIVRLQTILHDYADNAALLTNWFGQYMTQPKYDDQAVETGDWAVEEFISHWRANPIYRNASSRLAYTDTVLFVDGQAMVTDLTPEQLNSLCDGDVFTHAAYAESEPMQKVLWSLINLGAVFFEG</sequence>
<comment type="cofactor">
    <cofactor evidence="1">
        <name>Fe(2+)</name>
        <dbReference type="ChEBI" id="CHEBI:29033"/>
    </cofactor>
</comment>
<dbReference type="PANTHER" id="PTHR13096">
    <property type="entry name" value="MINA53 MYC INDUCED NUCLEAR ANTIGEN"/>
    <property type="match status" value="1"/>
</dbReference>
<evidence type="ECO:0000313" key="8">
    <source>
        <dbReference type="Proteomes" id="UP000229757"/>
    </source>
</evidence>
<dbReference type="Gene3D" id="3.40.366.30">
    <property type="entry name" value="50S ribosomal protein L16 arginine hydroxylase, Chain A, Domain 2"/>
    <property type="match status" value="1"/>
</dbReference>
<dbReference type="EMBL" id="CP011797">
    <property type="protein sequence ID" value="ATX76721.1"/>
    <property type="molecule type" value="Genomic_DNA"/>
</dbReference>
<gene>
    <name evidence="7" type="ORF">REIFOR_01576</name>
</gene>
<dbReference type="InterPro" id="IPR003347">
    <property type="entry name" value="JmjC_dom"/>
</dbReference>
<keyword evidence="2" id="KW-0479">Metal-binding</keyword>
<dbReference type="Pfam" id="PF20514">
    <property type="entry name" value="WHD_ROXA"/>
    <property type="match status" value="1"/>
</dbReference>
<dbReference type="InterPro" id="IPR039994">
    <property type="entry name" value="NO66-like"/>
</dbReference>
<dbReference type="OrthoDB" id="9764016at2"/>
<evidence type="ECO:0000256" key="5">
    <source>
        <dbReference type="ARBA" id="ARBA00023004"/>
    </source>
</evidence>
<dbReference type="PROSITE" id="PS51184">
    <property type="entry name" value="JMJC"/>
    <property type="match status" value="1"/>
</dbReference>
<dbReference type="Pfam" id="PF08007">
    <property type="entry name" value="JmjC_2"/>
    <property type="match status" value="1"/>
</dbReference>
<evidence type="ECO:0000313" key="7">
    <source>
        <dbReference type="EMBL" id="ATX76721.1"/>
    </source>
</evidence>
<evidence type="ECO:0000256" key="3">
    <source>
        <dbReference type="ARBA" id="ARBA00022964"/>
    </source>
</evidence>
<proteinExistence type="predicted"/>
<organism evidence="7 8">
    <name type="scientific">Reinekea forsetii</name>
    <dbReference type="NCBI Taxonomy" id="1336806"/>
    <lineage>
        <taxon>Bacteria</taxon>
        <taxon>Pseudomonadati</taxon>
        <taxon>Pseudomonadota</taxon>
        <taxon>Gammaproteobacteria</taxon>
        <taxon>Oceanospirillales</taxon>
        <taxon>Saccharospirillaceae</taxon>
        <taxon>Reinekea</taxon>
    </lineage>
</organism>
<keyword evidence="5" id="KW-0408">Iron</keyword>
<keyword evidence="4" id="KW-0560">Oxidoreductase</keyword>
<dbReference type="SUPFAM" id="SSF51197">
    <property type="entry name" value="Clavaminate synthase-like"/>
    <property type="match status" value="1"/>
</dbReference>
<keyword evidence="3" id="KW-0223">Dioxygenase</keyword>
<dbReference type="Proteomes" id="UP000229757">
    <property type="component" value="Chromosome"/>
</dbReference>